<gene>
    <name evidence="7" type="ORF">B7C42_07571</name>
</gene>
<comment type="similarity">
    <text evidence="2 6">Belongs to the transposase mutator family.</text>
</comment>
<proteinExistence type="inferred from homology"/>
<dbReference type="GO" id="GO:0004803">
    <property type="term" value="F:transposase activity"/>
    <property type="evidence" value="ECO:0007669"/>
    <property type="project" value="UniProtKB-UniRule"/>
</dbReference>
<comment type="function">
    <text evidence="1 6">Required for the transposition of the insertion element.</text>
</comment>
<evidence type="ECO:0000256" key="2">
    <source>
        <dbReference type="ARBA" id="ARBA00010961"/>
    </source>
</evidence>
<evidence type="ECO:0000313" key="7">
    <source>
        <dbReference type="EMBL" id="OXR40405.1"/>
    </source>
</evidence>
<dbReference type="EMBL" id="NGAF01000033">
    <property type="protein sequence ID" value="OXR40405.1"/>
    <property type="molecule type" value="Genomic_DNA"/>
</dbReference>
<evidence type="ECO:0000256" key="1">
    <source>
        <dbReference type="ARBA" id="ARBA00002190"/>
    </source>
</evidence>
<protein>
    <recommendedName>
        <fullName evidence="6">Mutator family transposase</fullName>
    </recommendedName>
</protein>
<comment type="caution">
    <text evidence="7">The sequence shown here is derived from an EMBL/GenBank/DDBJ whole genome shotgun (WGS) entry which is preliminary data.</text>
</comment>
<evidence type="ECO:0000256" key="5">
    <source>
        <dbReference type="ARBA" id="ARBA00023172"/>
    </source>
</evidence>
<evidence type="ECO:0000313" key="8">
    <source>
        <dbReference type="Proteomes" id="UP000215506"/>
    </source>
</evidence>
<accession>A0A231GV29</accession>
<dbReference type="GO" id="GO:0006313">
    <property type="term" value="P:DNA transposition"/>
    <property type="evidence" value="ECO:0007669"/>
    <property type="project" value="UniProtKB-UniRule"/>
</dbReference>
<keyword evidence="6" id="KW-0814">Transposable element</keyword>
<dbReference type="AlphaFoldDB" id="A0A231GV29"/>
<evidence type="ECO:0000256" key="3">
    <source>
        <dbReference type="ARBA" id="ARBA00022578"/>
    </source>
</evidence>
<name>A0A231GV29_9NOCA</name>
<evidence type="ECO:0000256" key="6">
    <source>
        <dbReference type="RuleBase" id="RU365089"/>
    </source>
</evidence>
<dbReference type="InterPro" id="IPR001207">
    <property type="entry name" value="Transposase_mutator"/>
</dbReference>
<dbReference type="Proteomes" id="UP000215506">
    <property type="component" value="Unassembled WGS sequence"/>
</dbReference>
<organism evidence="7 8">
    <name type="scientific">Nocardia cerradoensis</name>
    <dbReference type="NCBI Taxonomy" id="85688"/>
    <lineage>
        <taxon>Bacteria</taxon>
        <taxon>Bacillati</taxon>
        <taxon>Actinomycetota</taxon>
        <taxon>Actinomycetes</taxon>
        <taxon>Mycobacteriales</taxon>
        <taxon>Nocardiaceae</taxon>
        <taxon>Nocardia</taxon>
    </lineage>
</organism>
<reference evidence="7 8" key="1">
    <citation type="submission" date="2017-07" db="EMBL/GenBank/DDBJ databases">
        <title>First draft Genome Sequence of Nocardia cerradoensis isolated from human infection.</title>
        <authorList>
            <person name="Carrasco G."/>
        </authorList>
    </citation>
    <scope>NUCLEOTIDE SEQUENCE [LARGE SCALE GENOMIC DNA]</scope>
    <source>
        <strain evidence="7 8">CNM20130759</strain>
    </source>
</reference>
<dbReference type="GO" id="GO:0003677">
    <property type="term" value="F:DNA binding"/>
    <property type="evidence" value="ECO:0007669"/>
    <property type="project" value="UniProtKB-UniRule"/>
</dbReference>
<keyword evidence="4 6" id="KW-0238">DNA-binding</keyword>
<keyword evidence="3 6" id="KW-0815">Transposition</keyword>
<dbReference type="PANTHER" id="PTHR33217">
    <property type="entry name" value="TRANSPOSASE FOR INSERTION SEQUENCE ELEMENT IS1081"/>
    <property type="match status" value="1"/>
</dbReference>
<sequence length="103" mass="11449">MPKSMHPSAIAAMKDIYMAGDLDKAQLAVKAFDVGYGAKYPKAVAKIVDDLDVLLDFYRYPAEHWIHLGTTNPIESTFASVRLRTKVTKGPARGRRESPWPTS</sequence>
<keyword evidence="8" id="KW-1185">Reference proteome</keyword>
<dbReference type="PANTHER" id="PTHR33217:SF9">
    <property type="entry name" value="MUTATOR FAMILY TRANSPOSASE"/>
    <property type="match status" value="1"/>
</dbReference>
<keyword evidence="5 6" id="KW-0233">DNA recombination</keyword>
<evidence type="ECO:0000256" key="4">
    <source>
        <dbReference type="ARBA" id="ARBA00023125"/>
    </source>
</evidence>
<dbReference type="Pfam" id="PF00872">
    <property type="entry name" value="Transposase_mut"/>
    <property type="match status" value="1"/>
</dbReference>